<evidence type="ECO:0000313" key="14">
    <source>
        <dbReference type="Proteomes" id="UP000307169"/>
    </source>
</evidence>
<evidence type="ECO:0000256" key="2">
    <source>
        <dbReference type="ARBA" id="ARBA00022490"/>
    </source>
</evidence>
<feature type="region of interest" description="Disordered" evidence="11">
    <location>
        <begin position="1671"/>
        <end position="1690"/>
    </location>
</feature>
<keyword evidence="4" id="KW-0547">Nucleotide-binding</keyword>
<dbReference type="SMART" id="SM00028">
    <property type="entry name" value="TPR"/>
    <property type="match status" value="7"/>
</dbReference>
<keyword evidence="2" id="KW-0963">Cytoplasm</keyword>
<keyword evidence="6" id="KW-0342">GTP-binding</keyword>
<feature type="compositionally biased region" description="Basic and acidic residues" evidence="11">
    <location>
        <begin position="421"/>
        <end position="441"/>
    </location>
</feature>
<feature type="region of interest" description="Disordered" evidence="11">
    <location>
        <begin position="421"/>
        <end position="442"/>
    </location>
</feature>
<dbReference type="CDD" id="cd16261">
    <property type="entry name" value="EF2_snRNP_III"/>
    <property type="match status" value="1"/>
</dbReference>
<dbReference type="PANTHER" id="PTHR42908">
    <property type="entry name" value="TRANSLATION ELONGATION FACTOR-RELATED"/>
    <property type="match status" value="1"/>
</dbReference>
<dbReference type="CDD" id="cd16268">
    <property type="entry name" value="EF2_II"/>
    <property type="match status" value="1"/>
</dbReference>
<feature type="repeat" description="TPR" evidence="10">
    <location>
        <begin position="1485"/>
        <end position="1518"/>
    </location>
</feature>
<dbReference type="FunFam" id="3.90.1430.10:FF:000002">
    <property type="entry name" value="Elongation factor like GTPase 1"/>
    <property type="match status" value="1"/>
</dbReference>
<dbReference type="CDD" id="cd04096">
    <property type="entry name" value="eEF2_snRNP_like_C"/>
    <property type="match status" value="1"/>
</dbReference>
<dbReference type="GO" id="GO:1990904">
    <property type="term" value="C:ribonucleoprotein complex"/>
    <property type="evidence" value="ECO:0007669"/>
    <property type="project" value="TreeGrafter"/>
</dbReference>
<evidence type="ECO:0000256" key="7">
    <source>
        <dbReference type="ARBA" id="ARBA00048548"/>
    </source>
</evidence>
<dbReference type="InterPro" id="IPR011990">
    <property type="entry name" value="TPR-like_helical_dom_sf"/>
</dbReference>
<feature type="region of interest" description="Disordered" evidence="11">
    <location>
        <begin position="1046"/>
        <end position="1092"/>
    </location>
</feature>
<sequence length="2044" mass="232293">MSKKFADKDSTRNVRNLCIAGHVDHGKTAYADSLLAANNIISSRMAGKLRFLDSREDEQQRGITMESSAVSLGFKLLRQGEDGQAKAEDYMINMIDTPGHVDFSSEVSTAARLCDGVLIMVDVVEGVCTQTISVLQQAYADRLRPILVINKMDRLITELKLAPSEAYHHLVQLIEAVNAVIGSFFASDKLADDYRWRELSEQQRGAFVERDDQDLYFSPEKGNVLFASAADGWAFRVSKFAQIYAGKLGCKEDVLRKCLWGDFYFDPKTKRLIGKKAVGNRPLKPLFVQFVLDNIWAAYDAIHMNHDMEKVNKIINALNIRVHPRELKTRDTKTLLFAIFTAWLPLASATFSAVVDVIPQPSQAQSLRLPKMLYPLEHHPSSIAKNDVERAIYGSISDNAPVVSYVSKMFAVPANELPENRRRGLTAEEMRERGRESREKAMAVSAALGATGMSGADELSLEEAAKREQEKDTQNDEKGEGQEEQIEESMIGFARIYSGNIRVNDTLKCLLPKYNSEVPPNNAHNLKHVQDITIKSLYMMMGRDLVPVSEVPAGNVFAIGGLDGVVLRNATLITPDNDNCFINLASVVNQVAPIVRVALEPGSATDMGKLVNGMKLLNQADPCVEVLQQETGEHVILTAGELHLERCLKDLRERFAKCSITPSKPIVPFRETAVKGQEMQPPKTKDAVRGTIHASSFNNIVTFTVRSAPLPKQITDYLIANQFSIKRMLGVSLDRKQDDDEITVEDNTSSLEAQDTYKPPNVIWEELENLFSNSGYDWKNVVDNIVAFGPKRVGANILVDKCANRSLRNKTQIDDRWQKMVDESIENGFQTATNQGPLCAEPMVGMAYFLEKVEIEDKEGLESNTSQTTGSLISSSRDAIRNSMLDWSPRLMLAEYSCEIQASTEVLGRVYAVVSRRRGRIIAEEMKEGTTFFTVKSRLPVVESFGFADEIRKRTSGAASPQLIFSGFEIFDIDPFWVPSTEEELEDLGVLAERENAAKKYVDLVRERKAKMSSENIITEALENQYLDEEDSEGSSLESDVAGDDLGFRIESDSSGSEYNQDEFGEEDSDSEHESGQAQKTSEIEVDNDPYQGQDFDKLVNALKESDHVATGKSAAQQWEKSIEEEMIDFSDIRDELRGASGVGKRRKKLKDRTQVLPPEIRDLIGQANVHYVLNEFDAAIEKIEQVLTTFPEAKSAWTLAASIKTDMGEHDASLRLRVIAALIPPCDSDVWKDLAGESRSQGATQQAVYCLSQAIKYNKYDFDAIWDRSVLYKQLGIYRQSINGFKNLLKFFNHDPNVLNELCPILLDTGDYVEIDKLMTNAWEYYQEHFPEPEPDDTGLNINHFKYLVTSQLMLRRYHDAIAVIKQSTRWLQGRYQDTFWDLLPDDREFDENRFERVGDHRIEFGMGVFELDPDMRISLGQARLELGERDEAKRHFSHVLKLDLEANVALYGEVGNSFMKHEMFEDALEVFKVMEDNERTCSTPVYRNLAVCHKALNNLDMAEQIFEHVCQLEPDNMDVTMQLAETYEALGKREQALATISKILYRSKETQKSSSVRRGQVQEEVLGNANNKASLLTETYTRKTPGMKKLPGEDRKTMRDMAMRVEEEREAEMKINWEKITQLDEKLDMHNREIVEEWLNAAREVLEIYRDTVQLFPKNKNQKFKGMILNQKANSGRKPKDKDPQDQLDEDARRIAVRLERALVDQQHIPKIQEEGVQYFRHIHFDDWVDLTLKYAILNTRYSNYEEADEVLKHMSLSNALNTPERQSALKFCRLVCASMASDIATVVEVSRQYIFDEQFGIEGLRMLCTYLGRSHEGLMGFTEVNLQKFLLREVKMFDVMATGSGFKISNKKHRLANTNETDNVEEEVEKARDNFREANLPIPTEQNPYYLGFYGQIMLAAKSAQTSIYYLLRAYELEPNDYVICLSLTCAYLYRAFQRQADNRHHLIGQAAAFLNRYRDLRGECDEVEYNYGRFYHQLGLLGIATKHYEKVLKIENAKHTSEAAFNLWLIYYATNARGPMKSISDKYLRPEKFKKNDILV</sequence>
<dbReference type="PROSITE" id="PS50005">
    <property type="entry name" value="TPR"/>
    <property type="match status" value="2"/>
</dbReference>
<dbReference type="FunFam" id="3.40.50.300:FF:000746">
    <property type="entry name" value="Ribosome assembly protein 1"/>
    <property type="match status" value="1"/>
</dbReference>
<keyword evidence="5" id="KW-0378">Hydrolase</keyword>
<evidence type="ECO:0000256" key="6">
    <source>
        <dbReference type="ARBA" id="ARBA00023134"/>
    </source>
</evidence>
<dbReference type="PANTHER" id="PTHR42908:SF3">
    <property type="entry name" value="ELONGATION FACTOR-LIKE GTPASE 1"/>
    <property type="match status" value="1"/>
</dbReference>
<dbReference type="Pfam" id="PF13181">
    <property type="entry name" value="TPR_8"/>
    <property type="match status" value="1"/>
</dbReference>
<evidence type="ECO:0000259" key="12">
    <source>
        <dbReference type="PROSITE" id="PS51722"/>
    </source>
</evidence>
<dbReference type="Gene3D" id="1.25.40.10">
    <property type="entry name" value="Tetratricopeptide repeat domain"/>
    <property type="match status" value="3"/>
</dbReference>
<feature type="domain" description="Tr-type G" evidence="12">
    <location>
        <begin position="12"/>
        <end position="256"/>
    </location>
</feature>
<evidence type="ECO:0000256" key="1">
    <source>
        <dbReference type="ARBA" id="ARBA00004496"/>
    </source>
</evidence>
<dbReference type="Gene3D" id="3.40.50.300">
    <property type="entry name" value="P-loop containing nucleotide triphosphate hydrolases"/>
    <property type="match status" value="1"/>
</dbReference>
<reference evidence="13 14" key="1">
    <citation type="submission" date="2019-03" db="EMBL/GenBank/DDBJ databases">
        <title>Sequencing 25 genomes of Wallemia mellicola.</title>
        <authorList>
            <person name="Gostincar C."/>
        </authorList>
    </citation>
    <scope>NUCLEOTIDE SEQUENCE [LARGE SCALE GENOMIC DNA]</scope>
    <source>
        <strain evidence="13 14">EXF-1262</strain>
    </source>
</reference>
<evidence type="ECO:0000256" key="9">
    <source>
        <dbReference type="ARBA" id="ARBA00081809"/>
    </source>
</evidence>
<dbReference type="InterPro" id="IPR000795">
    <property type="entry name" value="T_Tr_GTP-bd_dom"/>
</dbReference>
<dbReference type="GO" id="GO:0042256">
    <property type="term" value="P:cytosolic ribosome assembly"/>
    <property type="evidence" value="ECO:0007669"/>
    <property type="project" value="UniProtKB-ARBA"/>
</dbReference>
<dbReference type="CDD" id="cd01681">
    <property type="entry name" value="aeEF2_snRNP_like_IV"/>
    <property type="match status" value="1"/>
</dbReference>
<comment type="subcellular location">
    <subcellularLocation>
        <location evidence="1">Cytoplasm</location>
    </subcellularLocation>
</comment>
<accession>A0A4T0NFF2</accession>
<evidence type="ECO:0000256" key="3">
    <source>
        <dbReference type="ARBA" id="ARBA00022517"/>
    </source>
</evidence>
<feature type="compositionally biased region" description="Acidic residues" evidence="11">
    <location>
        <begin position="1060"/>
        <end position="1071"/>
    </location>
</feature>
<dbReference type="Gene3D" id="2.40.30.10">
    <property type="entry name" value="Translation factors"/>
    <property type="match status" value="1"/>
</dbReference>
<dbReference type="Pfam" id="PF14492">
    <property type="entry name" value="EFG_III"/>
    <property type="match status" value="1"/>
</dbReference>
<dbReference type="Gene3D" id="3.30.70.240">
    <property type="match status" value="1"/>
</dbReference>
<evidence type="ECO:0000256" key="11">
    <source>
        <dbReference type="SAM" id="MobiDB-lite"/>
    </source>
</evidence>
<dbReference type="Gene3D" id="3.30.70.870">
    <property type="entry name" value="Elongation Factor G (Translational Gtpase), domain 3"/>
    <property type="match status" value="1"/>
</dbReference>
<dbReference type="InterPro" id="IPR027417">
    <property type="entry name" value="P-loop_NTPase"/>
</dbReference>
<feature type="compositionally biased region" description="Basic and acidic residues" evidence="11">
    <location>
        <begin position="1680"/>
        <end position="1690"/>
    </location>
</feature>
<gene>
    <name evidence="13" type="ORF">E3Q17_04224</name>
</gene>
<evidence type="ECO:0000256" key="8">
    <source>
        <dbReference type="ARBA" id="ARBA00068031"/>
    </source>
</evidence>
<dbReference type="Gene3D" id="3.90.1430.10">
    <property type="entry name" value="Yeast translation eEF2 (G' domain)"/>
    <property type="match status" value="1"/>
</dbReference>
<dbReference type="Proteomes" id="UP000307169">
    <property type="component" value="Unassembled WGS sequence"/>
</dbReference>
<dbReference type="GO" id="GO:0003924">
    <property type="term" value="F:GTPase activity"/>
    <property type="evidence" value="ECO:0007669"/>
    <property type="project" value="InterPro"/>
</dbReference>
<evidence type="ECO:0000313" key="13">
    <source>
        <dbReference type="EMBL" id="TIB95605.1"/>
    </source>
</evidence>
<dbReference type="SUPFAM" id="SSF54211">
    <property type="entry name" value="Ribosomal protein S5 domain 2-like"/>
    <property type="match status" value="1"/>
</dbReference>
<dbReference type="Pfam" id="PF00009">
    <property type="entry name" value="GTP_EFTU"/>
    <property type="match status" value="1"/>
</dbReference>
<dbReference type="SUPFAM" id="SSF50447">
    <property type="entry name" value="Translation proteins"/>
    <property type="match status" value="1"/>
</dbReference>
<dbReference type="CDD" id="cd01885">
    <property type="entry name" value="EF2"/>
    <property type="match status" value="1"/>
</dbReference>
<dbReference type="InterPro" id="IPR056752">
    <property type="entry name" value="EFL1"/>
</dbReference>
<keyword evidence="10" id="KW-0802">TPR repeat</keyword>
<evidence type="ECO:0000256" key="5">
    <source>
        <dbReference type="ARBA" id="ARBA00022801"/>
    </source>
</evidence>
<dbReference type="GO" id="GO:0043022">
    <property type="term" value="F:ribosome binding"/>
    <property type="evidence" value="ECO:0007669"/>
    <property type="project" value="TreeGrafter"/>
</dbReference>
<comment type="catalytic activity">
    <reaction evidence="7">
        <text>GTP + H2O = GDP + phosphate + H(+)</text>
        <dbReference type="Rhea" id="RHEA:19669"/>
        <dbReference type="ChEBI" id="CHEBI:15377"/>
        <dbReference type="ChEBI" id="CHEBI:15378"/>
        <dbReference type="ChEBI" id="CHEBI:37565"/>
        <dbReference type="ChEBI" id="CHEBI:43474"/>
        <dbReference type="ChEBI" id="CHEBI:58189"/>
    </reaction>
</comment>
<dbReference type="SUPFAM" id="SSF52540">
    <property type="entry name" value="P-loop containing nucleoside triphosphate hydrolases"/>
    <property type="match status" value="1"/>
</dbReference>
<dbReference type="GO" id="GO:0005829">
    <property type="term" value="C:cytosol"/>
    <property type="evidence" value="ECO:0007669"/>
    <property type="project" value="TreeGrafter"/>
</dbReference>
<organism evidence="13 14">
    <name type="scientific">Wallemia mellicola</name>
    <dbReference type="NCBI Taxonomy" id="1708541"/>
    <lineage>
        <taxon>Eukaryota</taxon>
        <taxon>Fungi</taxon>
        <taxon>Dikarya</taxon>
        <taxon>Basidiomycota</taxon>
        <taxon>Wallemiomycotina</taxon>
        <taxon>Wallemiomycetes</taxon>
        <taxon>Wallemiales</taxon>
        <taxon>Wallemiaceae</taxon>
        <taxon>Wallemia</taxon>
    </lineage>
</organism>
<keyword evidence="3" id="KW-0690">Ribosome biogenesis</keyword>
<dbReference type="FunFam" id="3.30.70.870:FF:000002">
    <property type="entry name" value="Translation elongation factor 2"/>
    <property type="match status" value="1"/>
</dbReference>
<dbReference type="PRINTS" id="PR00315">
    <property type="entry name" value="ELONGATNFCT"/>
</dbReference>
<dbReference type="InterPro" id="IPR005225">
    <property type="entry name" value="Small_GTP-bd"/>
</dbReference>
<proteinExistence type="predicted"/>
<dbReference type="SUPFAM" id="SSF48452">
    <property type="entry name" value="TPR-like"/>
    <property type="match status" value="2"/>
</dbReference>
<protein>
    <recommendedName>
        <fullName evidence="8">Ribosome assembly protein 1</fullName>
    </recommendedName>
    <alternativeName>
        <fullName evidence="9">Elongation factor-like 1</fullName>
    </alternativeName>
</protein>
<dbReference type="PROSITE" id="PS51722">
    <property type="entry name" value="G_TR_2"/>
    <property type="match status" value="1"/>
</dbReference>
<feature type="region of interest" description="Disordered" evidence="11">
    <location>
        <begin position="463"/>
        <end position="485"/>
    </location>
</feature>
<feature type="repeat" description="TPR" evidence="10">
    <location>
        <begin position="1415"/>
        <end position="1448"/>
    </location>
</feature>
<dbReference type="FunFam" id="3.30.70.240:FF:000006">
    <property type="entry name" value="Elongation factor like GTPase 1"/>
    <property type="match status" value="1"/>
</dbReference>
<dbReference type="InterPro" id="IPR019734">
    <property type="entry name" value="TPR_rpt"/>
</dbReference>
<dbReference type="Pfam" id="PF00679">
    <property type="entry name" value="EFG_C"/>
    <property type="match status" value="1"/>
</dbReference>
<comment type="caution">
    <text evidence="13">The sequence shown here is derived from an EMBL/GenBank/DDBJ whole genome shotgun (WGS) entry which is preliminary data.</text>
</comment>
<dbReference type="InterPro" id="IPR035647">
    <property type="entry name" value="EFG_III/V"/>
</dbReference>
<name>A0A4T0NFF2_9BASI</name>
<dbReference type="Pfam" id="PF25118">
    <property type="entry name" value="EFL1"/>
    <property type="match status" value="1"/>
</dbReference>
<dbReference type="InterPro" id="IPR020568">
    <property type="entry name" value="Ribosomal_Su5_D2-typ_SF"/>
</dbReference>
<feature type="compositionally biased region" description="Basic and acidic residues" evidence="11">
    <location>
        <begin position="463"/>
        <end position="481"/>
    </location>
</feature>
<dbReference type="InterPro" id="IPR000640">
    <property type="entry name" value="EFG_V-like"/>
</dbReference>
<dbReference type="InterPro" id="IPR041095">
    <property type="entry name" value="EFG_II"/>
</dbReference>
<dbReference type="SUPFAM" id="SSF54980">
    <property type="entry name" value="EF-G C-terminal domain-like"/>
    <property type="match status" value="2"/>
</dbReference>
<dbReference type="InterPro" id="IPR009000">
    <property type="entry name" value="Transl_B-barrel_sf"/>
</dbReference>
<dbReference type="SMART" id="SM00838">
    <property type="entry name" value="EFG_C"/>
    <property type="match status" value="1"/>
</dbReference>
<dbReference type="InterPro" id="IPR014721">
    <property type="entry name" value="Ribsml_uS5_D2-typ_fold_subgr"/>
</dbReference>
<evidence type="ECO:0000256" key="10">
    <source>
        <dbReference type="PROSITE-ProRule" id="PRU00339"/>
    </source>
</evidence>
<dbReference type="Gene3D" id="3.30.230.10">
    <property type="match status" value="1"/>
</dbReference>
<dbReference type="EMBL" id="SPRH01000087">
    <property type="protein sequence ID" value="TIB95605.1"/>
    <property type="molecule type" value="Genomic_DNA"/>
</dbReference>
<evidence type="ECO:0000256" key="4">
    <source>
        <dbReference type="ARBA" id="ARBA00022741"/>
    </source>
</evidence>
<dbReference type="NCBIfam" id="TIGR00231">
    <property type="entry name" value="small_GTP"/>
    <property type="match status" value="1"/>
</dbReference>
<dbReference type="GO" id="GO:0005525">
    <property type="term" value="F:GTP binding"/>
    <property type="evidence" value="ECO:0007669"/>
    <property type="project" value="UniProtKB-KW"/>
</dbReference>